<comment type="catalytic activity">
    <reaction evidence="9 10">
        <text>XTP + H2O = XMP + diphosphate + H(+)</text>
        <dbReference type="Rhea" id="RHEA:28610"/>
        <dbReference type="ChEBI" id="CHEBI:15377"/>
        <dbReference type="ChEBI" id="CHEBI:15378"/>
        <dbReference type="ChEBI" id="CHEBI:33019"/>
        <dbReference type="ChEBI" id="CHEBI:57464"/>
        <dbReference type="ChEBI" id="CHEBI:61314"/>
        <dbReference type="EC" id="3.6.1.66"/>
    </reaction>
</comment>
<feature type="binding site" evidence="10">
    <location>
        <position position="176"/>
    </location>
    <ligand>
        <name>substrate</name>
    </ligand>
</feature>
<dbReference type="NCBIfam" id="TIGR00042">
    <property type="entry name" value="RdgB/HAM1 family non-canonical purine NTP pyrophosphatase"/>
    <property type="match status" value="1"/>
</dbReference>
<evidence type="ECO:0000256" key="4">
    <source>
        <dbReference type="ARBA" id="ARBA00022741"/>
    </source>
</evidence>
<comment type="catalytic activity">
    <reaction evidence="10">
        <text>ITP + H2O = IMP + diphosphate + H(+)</text>
        <dbReference type="Rhea" id="RHEA:29399"/>
        <dbReference type="ChEBI" id="CHEBI:15377"/>
        <dbReference type="ChEBI" id="CHEBI:15378"/>
        <dbReference type="ChEBI" id="CHEBI:33019"/>
        <dbReference type="ChEBI" id="CHEBI:58053"/>
        <dbReference type="ChEBI" id="CHEBI:61402"/>
        <dbReference type="EC" id="3.6.1.66"/>
    </reaction>
</comment>
<evidence type="ECO:0000313" key="13">
    <source>
        <dbReference type="Proteomes" id="UP000886743"/>
    </source>
</evidence>
<comment type="function">
    <text evidence="10">Pyrophosphatase that catalyzes the hydrolysis of nucleoside triphosphates to their monophosphate derivatives, with a high preference for the non-canonical purine nucleotides XTP (xanthosine triphosphate), dITP (deoxyinosine triphosphate) and ITP. Seems to function as a house-cleaning enzyme that removes non-canonical purine nucleotides from the nucleotide pool, thus preventing their incorporation into DNA/RNA and avoiding chromosomal lesions.</text>
</comment>
<dbReference type="InterPro" id="IPR002637">
    <property type="entry name" value="RdgB/HAM1"/>
</dbReference>
<comment type="subunit">
    <text evidence="2 10">Homodimer.</text>
</comment>
<dbReference type="SUPFAM" id="SSF52972">
    <property type="entry name" value="ITPase-like"/>
    <property type="match status" value="1"/>
</dbReference>
<feature type="binding site" evidence="10">
    <location>
        <begin position="8"/>
        <end position="13"/>
    </location>
    <ligand>
        <name>substrate</name>
    </ligand>
</feature>
<comment type="catalytic activity">
    <reaction evidence="8 10">
        <text>dITP + H2O = dIMP + diphosphate + H(+)</text>
        <dbReference type="Rhea" id="RHEA:28342"/>
        <dbReference type="ChEBI" id="CHEBI:15377"/>
        <dbReference type="ChEBI" id="CHEBI:15378"/>
        <dbReference type="ChEBI" id="CHEBI:33019"/>
        <dbReference type="ChEBI" id="CHEBI:61194"/>
        <dbReference type="ChEBI" id="CHEBI:61382"/>
        <dbReference type="EC" id="3.6.1.66"/>
    </reaction>
</comment>
<evidence type="ECO:0000256" key="11">
    <source>
        <dbReference type="RuleBase" id="RU003781"/>
    </source>
</evidence>
<evidence type="ECO:0000256" key="6">
    <source>
        <dbReference type="ARBA" id="ARBA00022842"/>
    </source>
</evidence>
<evidence type="ECO:0000256" key="10">
    <source>
        <dbReference type="HAMAP-Rule" id="MF_01405"/>
    </source>
</evidence>
<reference evidence="12" key="2">
    <citation type="journal article" date="2021" name="PeerJ">
        <title>Extensive microbial diversity within the chicken gut microbiome revealed by metagenomics and culture.</title>
        <authorList>
            <person name="Gilroy R."/>
            <person name="Ravi A."/>
            <person name="Getino M."/>
            <person name="Pursley I."/>
            <person name="Horton D.L."/>
            <person name="Alikhan N.F."/>
            <person name="Baker D."/>
            <person name="Gharbi K."/>
            <person name="Hall N."/>
            <person name="Watson M."/>
            <person name="Adriaenssens E.M."/>
            <person name="Foster-Nyarko E."/>
            <person name="Jarju S."/>
            <person name="Secka A."/>
            <person name="Antonio M."/>
            <person name="Oren A."/>
            <person name="Chaudhuri R.R."/>
            <person name="La Ragione R."/>
            <person name="Hildebrand F."/>
            <person name="Pallen M.J."/>
        </authorList>
    </citation>
    <scope>NUCLEOTIDE SEQUENCE</scope>
    <source>
        <strain evidence="12">4920</strain>
    </source>
</reference>
<dbReference type="Gene3D" id="3.90.950.10">
    <property type="match status" value="1"/>
</dbReference>
<evidence type="ECO:0000256" key="1">
    <source>
        <dbReference type="ARBA" id="ARBA00008023"/>
    </source>
</evidence>
<comment type="caution">
    <text evidence="12">The sequence shown here is derived from an EMBL/GenBank/DDBJ whole genome shotgun (WGS) entry which is preliminary data.</text>
</comment>
<dbReference type="GO" id="GO:0009146">
    <property type="term" value="P:purine nucleoside triphosphate catabolic process"/>
    <property type="evidence" value="ECO:0007669"/>
    <property type="project" value="UniProtKB-UniRule"/>
</dbReference>
<evidence type="ECO:0000313" key="12">
    <source>
        <dbReference type="EMBL" id="HIV03354.1"/>
    </source>
</evidence>
<feature type="binding site" evidence="10">
    <location>
        <begin position="153"/>
        <end position="156"/>
    </location>
    <ligand>
        <name>substrate</name>
    </ligand>
</feature>
<dbReference type="PANTHER" id="PTHR11067">
    <property type="entry name" value="INOSINE TRIPHOSPHATE PYROPHOSPHATASE/HAM1 PROTEIN"/>
    <property type="match status" value="1"/>
</dbReference>
<keyword evidence="6 10" id="KW-0460">Magnesium</keyword>
<evidence type="ECO:0000256" key="5">
    <source>
        <dbReference type="ARBA" id="ARBA00022801"/>
    </source>
</evidence>
<dbReference type="CDD" id="cd00515">
    <property type="entry name" value="HAM1"/>
    <property type="match status" value="1"/>
</dbReference>
<dbReference type="GO" id="GO:0017111">
    <property type="term" value="F:ribonucleoside triphosphate phosphatase activity"/>
    <property type="evidence" value="ECO:0007669"/>
    <property type="project" value="InterPro"/>
</dbReference>
<dbReference type="EC" id="3.6.1.66" evidence="10"/>
<dbReference type="GO" id="GO:0009117">
    <property type="term" value="P:nucleotide metabolic process"/>
    <property type="evidence" value="ECO:0007669"/>
    <property type="project" value="UniProtKB-KW"/>
</dbReference>
<dbReference type="Pfam" id="PF01725">
    <property type="entry name" value="Ham1p_like"/>
    <property type="match status" value="1"/>
</dbReference>
<feature type="binding site" evidence="10">
    <location>
        <position position="70"/>
    </location>
    <ligand>
        <name>Mg(2+)</name>
        <dbReference type="ChEBI" id="CHEBI:18420"/>
    </ligand>
</feature>
<dbReference type="GO" id="GO:0036220">
    <property type="term" value="F:ITP diphosphatase activity"/>
    <property type="evidence" value="ECO:0007669"/>
    <property type="project" value="UniProtKB-UniRule"/>
</dbReference>
<protein>
    <recommendedName>
        <fullName evidence="10">dITP/XTP pyrophosphatase</fullName>
        <ecNumber evidence="10">3.6.1.66</ecNumber>
    </recommendedName>
    <alternativeName>
        <fullName evidence="10">Non-canonical purine NTP pyrophosphatase</fullName>
    </alternativeName>
    <alternativeName>
        <fullName evidence="10">Non-standard purine NTP pyrophosphatase</fullName>
    </alternativeName>
    <alternativeName>
        <fullName evidence="10">Nucleoside-triphosphate diphosphatase</fullName>
    </alternativeName>
    <alternativeName>
        <fullName evidence="10">Nucleoside-triphosphate pyrophosphatase</fullName>
        <shortName evidence="10">NTPase</shortName>
    </alternativeName>
</protein>
<sequence>MMKIVAATNNKGKVKEIKSILGGIGLEVVSQGEIGLDLDVEETGTTFEENALLKARAAAQASGMSALADDSGLCVDALDGAPGVYSARYAGEGATDAMLIEKLLTVMSGVPEEKRGAQFVSVVALVTPEGKEFTARGSANGFITESPCGSGGFGYDPVFFSSELKKTYAQMSDAEKNRVSHRYRALMELKKILSNELQ</sequence>
<evidence type="ECO:0000256" key="3">
    <source>
        <dbReference type="ARBA" id="ARBA00022723"/>
    </source>
</evidence>
<dbReference type="EMBL" id="DVOF01000213">
    <property type="protein sequence ID" value="HIV03354.1"/>
    <property type="molecule type" value="Genomic_DNA"/>
</dbReference>
<feature type="active site" description="Proton acceptor" evidence="10">
    <location>
        <position position="70"/>
    </location>
</feature>
<evidence type="ECO:0000256" key="7">
    <source>
        <dbReference type="ARBA" id="ARBA00023080"/>
    </source>
</evidence>
<dbReference type="GO" id="GO:0000166">
    <property type="term" value="F:nucleotide binding"/>
    <property type="evidence" value="ECO:0007669"/>
    <property type="project" value="UniProtKB-KW"/>
</dbReference>
<dbReference type="GO" id="GO:0036222">
    <property type="term" value="F:XTP diphosphatase activity"/>
    <property type="evidence" value="ECO:0007669"/>
    <property type="project" value="UniProtKB-UniRule"/>
</dbReference>
<reference evidence="12" key="1">
    <citation type="submission" date="2020-10" db="EMBL/GenBank/DDBJ databases">
        <authorList>
            <person name="Gilroy R."/>
        </authorList>
    </citation>
    <scope>NUCLEOTIDE SEQUENCE</scope>
    <source>
        <strain evidence="12">4920</strain>
    </source>
</reference>
<evidence type="ECO:0000256" key="9">
    <source>
        <dbReference type="ARBA" id="ARBA00052017"/>
    </source>
</evidence>
<dbReference type="PANTHER" id="PTHR11067:SF9">
    <property type="entry name" value="INOSINE TRIPHOSPHATE PYROPHOSPHATASE"/>
    <property type="match status" value="1"/>
</dbReference>
<dbReference type="FunFam" id="3.90.950.10:FF:000001">
    <property type="entry name" value="dITP/XTP pyrophosphatase"/>
    <property type="match status" value="1"/>
</dbReference>
<keyword evidence="7 10" id="KW-0546">Nucleotide metabolism</keyword>
<keyword evidence="4 10" id="KW-0547">Nucleotide-binding</keyword>
<feature type="binding site" evidence="10">
    <location>
        <position position="71"/>
    </location>
    <ligand>
        <name>substrate</name>
    </ligand>
</feature>
<name>A0A9D1T0F7_9FIRM</name>
<dbReference type="AlphaFoldDB" id="A0A9D1T0F7"/>
<proteinExistence type="inferred from homology"/>
<dbReference type="InterPro" id="IPR029001">
    <property type="entry name" value="ITPase-like_fam"/>
</dbReference>
<keyword evidence="5 10" id="KW-0378">Hydrolase</keyword>
<feature type="binding site" evidence="10">
    <location>
        <begin position="181"/>
        <end position="182"/>
    </location>
    <ligand>
        <name>substrate</name>
    </ligand>
</feature>
<evidence type="ECO:0000256" key="8">
    <source>
        <dbReference type="ARBA" id="ARBA00051875"/>
    </source>
</evidence>
<dbReference type="GO" id="GO:0005829">
    <property type="term" value="C:cytosol"/>
    <property type="evidence" value="ECO:0007669"/>
    <property type="project" value="TreeGrafter"/>
</dbReference>
<accession>A0A9D1T0F7</accession>
<dbReference type="GO" id="GO:0035870">
    <property type="term" value="F:dITP diphosphatase activity"/>
    <property type="evidence" value="ECO:0007669"/>
    <property type="project" value="UniProtKB-UniRule"/>
</dbReference>
<feature type="binding site" evidence="10">
    <location>
        <position position="41"/>
    </location>
    <ligand>
        <name>Mg(2+)</name>
        <dbReference type="ChEBI" id="CHEBI:18420"/>
    </ligand>
</feature>
<dbReference type="HAMAP" id="MF_01405">
    <property type="entry name" value="Non_canon_purine_NTPase"/>
    <property type="match status" value="1"/>
</dbReference>
<evidence type="ECO:0000256" key="2">
    <source>
        <dbReference type="ARBA" id="ARBA00011738"/>
    </source>
</evidence>
<comment type="cofactor">
    <cofactor evidence="10">
        <name>Mg(2+)</name>
        <dbReference type="ChEBI" id="CHEBI:18420"/>
    </cofactor>
    <text evidence="10">Binds 1 Mg(2+) ion per subunit.</text>
</comment>
<gene>
    <name evidence="12" type="ORF">IAC74_07240</name>
</gene>
<dbReference type="GO" id="GO:0046872">
    <property type="term" value="F:metal ion binding"/>
    <property type="evidence" value="ECO:0007669"/>
    <property type="project" value="UniProtKB-KW"/>
</dbReference>
<comment type="similarity">
    <text evidence="1 10 11">Belongs to the HAM1 NTPase family.</text>
</comment>
<dbReference type="Proteomes" id="UP000886743">
    <property type="component" value="Unassembled WGS sequence"/>
</dbReference>
<keyword evidence="3 10" id="KW-0479">Metal-binding</keyword>
<organism evidence="12 13">
    <name type="scientific">Candidatus Aphodoplasma excrementigallinarum</name>
    <dbReference type="NCBI Taxonomy" id="2840673"/>
    <lineage>
        <taxon>Bacteria</taxon>
        <taxon>Bacillati</taxon>
        <taxon>Bacillota</taxon>
        <taxon>Clostridia</taxon>
        <taxon>Eubacteriales</taxon>
        <taxon>Candidatus Aphodoplasma</taxon>
    </lineage>
</organism>
<dbReference type="NCBIfam" id="NF011397">
    <property type="entry name" value="PRK14822.1"/>
    <property type="match status" value="1"/>
</dbReference>
<dbReference type="InterPro" id="IPR020922">
    <property type="entry name" value="dITP/XTP_pyrophosphatase"/>
</dbReference>